<feature type="non-terminal residue" evidence="3">
    <location>
        <position position="149"/>
    </location>
</feature>
<evidence type="ECO:0000313" key="4">
    <source>
        <dbReference type="Proteomes" id="UP001432322"/>
    </source>
</evidence>
<dbReference type="Proteomes" id="UP001432322">
    <property type="component" value="Unassembled WGS sequence"/>
</dbReference>
<proteinExistence type="predicted"/>
<evidence type="ECO:0000256" key="2">
    <source>
        <dbReference type="SAM" id="Phobius"/>
    </source>
</evidence>
<comment type="caution">
    <text evidence="3">The sequence shown here is derived from an EMBL/GenBank/DDBJ whole genome shotgun (WGS) entry which is preliminary data.</text>
</comment>
<dbReference type="EMBL" id="BTSY01000006">
    <property type="protein sequence ID" value="GMT31523.1"/>
    <property type="molecule type" value="Genomic_DNA"/>
</dbReference>
<feature type="transmembrane region" description="Helical" evidence="2">
    <location>
        <begin position="40"/>
        <end position="61"/>
    </location>
</feature>
<organism evidence="3 4">
    <name type="scientific">Pristionchus fissidentatus</name>
    <dbReference type="NCBI Taxonomy" id="1538716"/>
    <lineage>
        <taxon>Eukaryota</taxon>
        <taxon>Metazoa</taxon>
        <taxon>Ecdysozoa</taxon>
        <taxon>Nematoda</taxon>
        <taxon>Chromadorea</taxon>
        <taxon>Rhabditida</taxon>
        <taxon>Rhabditina</taxon>
        <taxon>Diplogasteromorpha</taxon>
        <taxon>Diplogasteroidea</taxon>
        <taxon>Neodiplogasteridae</taxon>
        <taxon>Pristionchus</taxon>
    </lineage>
</organism>
<feature type="compositionally biased region" description="Low complexity" evidence="1">
    <location>
        <begin position="128"/>
        <end position="137"/>
    </location>
</feature>
<sequence length="149" mass="17630">VDGLMWLAIPLYTMMFLLSVFSTIGQGLSGYFERCFGTYTLYLIAHVCMGIIIFQLHVIFIHTHHGLTFYQWILIKFRLLTKWNASNIQRDHLNYEIRGFKTTNQKYGDRPNFEEIDKKSRSNKPILDSSKSRQTTRQTDRQTSRQTDR</sequence>
<feature type="transmembrane region" description="Helical" evidence="2">
    <location>
        <begin position="6"/>
        <end position="28"/>
    </location>
</feature>
<feature type="compositionally biased region" description="Basic and acidic residues" evidence="1">
    <location>
        <begin position="107"/>
        <end position="120"/>
    </location>
</feature>
<protein>
    <submittedName>
        <fullName evidence="3">Uncharacterized protein</fullName>
    </submittedName>
</protein>
<evidence type="ECO:0000256" key="1">
    <source>
        <dbReference type="SAM" id="MobiDB-lite"/>
    </source>
</evidence>
<keyword evidence="2" id="KW-0472">Membrane</keyword>
<keyword evidence="2" id="KW-1133">Transmembrane helix</keyword>
<feature type="compositionally biased region" description="Basic and acidic residues" evidence="1">
    <location>
        <begin position="138"/>
        <end position="149"/>
    </location>
</feature>
<name>A0AAV5WLL6_9BILA</name>
<evidence type="ECO:0000313" key="3">
    <source>
        <dbReference type="EMBL" id="GMT31523.1"/>
    </source>
</evidence>
<keyword evidence="2" id="KW-0812">Transmembrane</keyword>
<dbReference type="AlphaFoldDB" id="A0AAV5WLL6"/>
<reference evidence="3" key="1">
    <citation type="submission" date="2023-10" db="EMBL/GenBank/DDBJ databases">
        <title>Genome assembly of Pristionchus species.</title>
        <authorList>
            <person name="Yoshida K."/>
            <person name="Sommer R.J."/>
        </authorList>
    </citation>
    <scope>NUCLEOTIDE SEQUENCE</scope>
    <source>
        <strain evidence="3">RS5133</strain>
    </source>
</reference>
<keyword evidence="4" id="KW-1185">Reference proteome</keyword>
<feature type="region of interest" description="Disordered" evidence="1">
    <location>
        <begin position="103"/>
        <end position="149"/>
    </location>
</feature>
<feature type="non-terminal residue" evidence="3">
    <location>
        <position position="1"/>
    </location>
</feature>
<gene>
    <name evidence="3" type="ORF">PFISCL1PPCAC_22820</name>
</gene>
<accession>A0AAV5WLL6</accession>